<dbReference type="InterPro" id="IPR036852">
    <property type="entry name" value="Peptidase_S8/S53_dom_sf"/>
</dbReference>
<dbReference type="PROSITE" id="PS00137">
    <property type="entry name" value="SUBTILASE_HIS"/>
    <property type="match status" value="1"/>
</dbReference>
<gene>
    <name evidence="5" type="ORF">TRFO_06485</name>
</gene>
<comment type="caution">
    <text evidence="5">The sequence shown here is derived from an EMBL/GenBank/DDBJ whole genome shotgun (WGS) entry which is preliminary data.</text>
</comment>
<dbReference type="Gene3D" id="2.60.120.380">
    <property type="match status" value="1"/>
</dbReference>
<sequence>MCSYVICFIFARIFLANQVITNVSKGNKVSKKDGCWYFIKCSKYQNCSDLILNNFQNDDISIISNNSFTAFLSKNSTNKLSILNLKFRKISKGHKQFHHHFDHHNTSYSNSYLIYSTKSCKIPFSTSQLSSNFFIFQTDEPYQNVSQKINKIGCVRSFERLHNPRLNSQFSHQKLNNNFSHQSVNKKLINNNEITKTLNINNDTDKNEIEKDFFDEISQISLISSKFYKTLQKYGIKGDNQIASIVDSGLDSQLCWFEDPERDIEYNTISDHRKIEAYFPYADKFDSKGGHGSFIAGLIAGSAICDVYNNEDCRGTFFNGVAPNSKLIINDIYKNNDLVVPNNSSSLFSIPQQLSACVQYHGFDFKEKSLFTALIDTIAYENPKLLLVFAAGDIENTTQVSSPGDSKNVLTVGANPLDIRIINELDTTSPIVVKIINENNQNDENENKQSEKETDKISEFIGYCDLFNGISYFSYLIQNGISNWKNLRFQVRKNVFVEGIEKINNDAISLTNIDLIILFNQDDFRVKVNKPIIRLPGKYAKLFMNCKEVEINLFTDIDSYHINNIKDNHSKYSRSNSKYLRRKPNIYFPGGPIYGPNAGTASCDFNGVKIGEGTSVSAALATGNILLIRHYLNSGFYPDYINCSNTNINLNKTIDQNITFLNNNTDNPRFDYFNDNNYPVIETTSHMLRAILSNIADDSGTPNLEKLCIFHDEYYHDKNENELYGIRFYSDSLKSNSHHKYFFKAQHSGDLKISIAWNDPPHDPFAPSDILFRVDVRIESSTGSVYGDLHYDYFNTVKDFYHHVEKDEEYNIYVICGDNMFFGLMNYTIVISGPFDHFNNNFIYKNNPLNNDIYINSNSNENLTTNENNQNNENKGSDSNDQKNDVKCIQKCAEGSKCVNGFCICGKNQFGVDCSKVMNQLTNHQSIKNVVLNQHESFYCSYVFKQWKPGSKLQIDLSNNTNQLFYMFSINSPPTWHNANCNSENCQWITKEQNSLILEYHFWDFVQNNDILYFEFYSLEEDITFDITITLHHR</sequence>
<dbReference type="GO" id="GO:0006508">
    <property type="term" value="P:proteolysis"/>
    <property type="evidence" value="ECO:0007669"/>
    <property type="project" value="InterPro"/>
</dbReference>
<protein>
    <recommendedName>
        <fullName evidence="4">Peptidase S8/S53 domain-containing protein</fullName>
    </recommendedName>
</protein>
<feature type="signal peptide" evidence="3">
    <location>
        <begin position="1"/>
        <end position="16"/>
    </location>
</feature>
<dbReference type="RefSeq" id="XP_068357292.1">
    <property type="nucleotide sequence ID" value="XM_068493126.1"/>
</dbReference>
<evidence type="ECO:0000256" key="3">
    <source>
        <dbReference type="SAM" id="SignalP"/>
    </source>
</evidence>
<evidence type="ECO:0000313" key="6">
    <source>
        <dbReference type="Proteomes" id="UP000179807"/>
    </source>
</evidence>
<evidence type="ECO:0000256" key="1">
    <source>
        <dbReference type="ARBA" id="ARBA00011073"/>
    </source>
</evidence>
<feature type="compositionally biased region" description="Low complexity" evidence="2">
    <location>
        <begin position="860"/>
        <end position="874"/>
    </location>
</feature>
<keyword evidence="6" id="KW-1185">Reference proteome</keyword>
<feature type="region of interest" description="Disordered" evidence="2">
    <location>
        <begin position="860"/>
        <end position="883"/>
    </location>
</feature>
<dbReference type="Pfam" id="PF00082">
    <property type="entry name" value="Peptidase_S8"/>
    <property type="match status" value="1"/>
</dbReference>
<dbReference type="Proteomes" id="UP000179807">
    <property type="component" value="Unassembled WGS sequence"/>
</dbReference>
<dbReference type="SUPFAM" id="SSF49785">
    <property type="entry name" value="Galactose-binding domain-like"/>
    <property type="match status" value="1"/>
</dbReference>
<evidence type="ECO:0000256" key="2">
    <source>
        <dbReference type="SAM" id="MobiDB-lite"/>
    </source>
</evidence>
<evidence type="ECO:0000259" key="4">
    <source>
        <dbReference type="Pfam" id="PF00082"/>
    </source>
</evidence>
<comment type="similarity">
    <text evidence="1">Belongs to the peptidase S8 family.</text>
</comment>
<dbReference type="PANTHER" id="PTHR43399">
    <property type="entry name" value="SUBTILISIN-RELATED"/>
    <property type="match status" value="1"/>
</dbReference>
<dbReference type="AlphaFoldDB" id="A0A1J4K334"/>
<dbReference type="Gene3D" id="3.40.50.200">
    <property type="entry name" value="Peptidase S8/S53 domain"/>
    <property type="match status" value="2"/>
</dbReference>
<dbReference type="SUPFAM" id="SSF52743">
    <property type="entry name" value="Subtilisin-like"/>
    <property type="match status" value="1"/>
</dbReference>
<feature type="chain" id="PRO_5011978021" description="Peptidase S8/S53 domain-containing protein" evidence="3">
    <location>
        <begin position="17"/>
        <end position="1034"/>
    </location>
</feature>
<dbReference type="InterPro" id="IPR008979">
    <property type="entry name" value="Galactose-bd-like_sf"/>
</dbReference>
<dbReference type="InterPro" id="IPR051048">
    <property type="entry name" value="Peptidase_S8/S53_subtilisin"/>
</dbReference>
<organism evidence="5 6">
    <name type="scientific">Tritrichomonas foetus</name>
    <dbReference type="NCBI Taxonomy" id="1144522"/>
    <lineage>
        <taxon>Eukaryota</taxon>
        <taxon>Metamonada</taxon>
        <taxon>Parabasalia</taxon>
        <taxon>Tritrichomonadida</taxon>
        <taxon>Tritrichomonadidae</taxon>
        <taxon>Tritrichomonas</taxon>
    </lineage>
</organism>
<dbReference type="InterPro" id="IPR000209">
    <property type="entry name" value="Peptidase_S8/S53_dom"/>
</dbReference>
<accession>A0A1J4K334</accession>
<proteinExistence type="inferred from homology"/>
<feature type="domain" description="Peptidase S8/S53" evidence="4">
    <location>
        <begin position="239"/>
        <end position="634"/>
    </location>
</feature>
<dbReference type="VEuPathDB" id="TrichDB:TRFO_06485"/>
<keyword evidence="3" id="KW-0732">Signal</keyword>
<name>A0A1J4K334_9EUKA</name>
<dbReference type="GeneID" id="94827830"/>
<reference evidence="5" key="1">
    <citation type="submission" date="2016-10" db="EMBL/GenBank/DDBJ databases">
        <authorList>
            <person name="Benchimol M."/>
            <person name="Almeida L.G."/>
            <person name="Vasconcelos A.T."/>
            <person name="Perreira-Neves A."/>
            <person name="Rosa I.A."/>
            <person name="Tasca T."/>
            <person name="Bogo M.R."/>
            <person name="de Souza W."/>
        </authorList>
    </citation>
    <scope>NUCLEOTIDE SEQUENCE [LARGE SCALE GENOMIC DNA]</scope>
    <source>
        <strain evidence="5">K</strain>
    </source>
</reference>
<dbReference type="EMBL" id="MLAK01000804">
    <property type="protein sequence ID" value="OHT04156.1"/>
    <property type="molecule type" value="Genomic_DNA"/>
</dbReference>
<evidence type="ECO:0000313" key="5">
    <source>
        <dbReference type="EMBL" id="OHT04156.1"/>
    </source>
</evidence>
<dbReference type="PANTHER" id="PTHR43399:SF4">
    <property type="entry name" value="CELL WALL-ASSOCIATED PROTEASE"/>
    <property type="match status" value="1"/>
</dbReference>
<dbReference type="InterPro" id="IPR022398">
    <property type="entry name" value="Peptidase_S8_His-AS"/>
</dbReference>
<dbReference type="GO" id="GO:0004252">
    <property type="term" value="F:serine-type endopeptidase activity"/>
    <property type="evidence" value="ECO:0007669"/>
    <property type="project" value="InterPro"/>
</dbReference>